<dbReference type="InterPro" id="IPR000276">
    <property type="entry name" value="GPCR_Rhodpsn"/>
</dbReference>
<feature type="domain" description="G-protein coupled receptors family 1 profile" evidence="17">
    <location>
        <begin position="47"/>
        <end position="343"/>
    </location>
</feature>
<comment type="subcellular location">
    <subcellularLocation>
        <location evidence="2">Cell membrane</location>
        <topology evidence="2">Multi-pass membrane protein</topology>
    </subcellularLocation>
    <subcellularLocation>
        <location evidence="1">Cell projection</location>
        <location evidence="1">Cilium membrane</location>
    </subcellularLocation>
</comment>
<evidence type="ECO:0000256" key="10">
    <source>
        <dbReference type="ARBA" id="ARBA00023157"/>
    </source>
</evidence>
<evidence type="ECO:0000313" key="19">
    <source>
        <dbReference type="Proteomes" id="UP000230750"/>
    </source>
</evidence>
<keyword evidence="11 18" id="KW-0675">Receptor</keyword>
<evidence type="ECO:0000256" key="9">
    <source>
        <dbReference type="ARBA" id="ARBA00023136"/>
    </source>
</evidence>
<evidence type="ECO:0000256" key="5">
    <source>
        <dbReference type="ARBA" id="ARBA00022692"/>
    </source>
</evidence>
<accession>A0A2G8JB59</accession>
<dbReference type="PROSITE" id="PS50262">
    <property type="entry name" value="G_PROTEIN_RECEP_F1_2"/>
    <property type="match status" value="1"/>
</dbReference>
<gene>
    <name evidence="18" type="ORF">BSL78_30214</name>
</gene>
<feature type="transmembrane region" description="Helical" evidence="16">
    <location>
        <begin position="68"/>
        <end position="90"/>
    </location>
</feature>
<feature type="transmembrane region" description="Helical" evidence="16">
    <location>
        <begin position="191"/>
        <end position="215"/>
    </location>
</feature>
<keyword evidence="5 16" id="KW-0812">Transmembrane</keyword>
<keyword evidence="9 16" id="KW-0472">Membrane</keyword>
<evidence type="ECO:0000256" key="12">
    <source>
        <dbReference type="ARBA" id="ARBA00023180"/>
    </source>
</evidence>
<evidence type="ECO:0000256" key="2">
    <source>
        <dbReference type="ARBA" id="ARBA00004651"/>
    </source>
</evidence>
<keyword evidence="4" id="KW-1003">Cell membrane</keyword>
<keyword evidence="13" id="KW-0807">Transducer</keyword>
<evidence type="ECO:0000256" key="13">
    <source>
        <dbReference type="ARBA" id="ARBA00023224"/>
    </source>
</evidence>
<evidence type="ECO:0000256" key="7">
    <source>
        <dbReference type="ARBA" id="ARBA00023040"/>
    </source>
</evidence>
<dbReference type="AlphaFoldDB" id="A0A2G8JB59"/>
<feature type="transmembrane region" description="Helical" evidence="16">
    <location>
        <begin position="147"/>
        <end position="171"/>
    </location>
</feature>
<evidence type="ECO:0000256" key="11">
    <source>
        <dbReference type="ARBA" id="ARBA00023170"/>
    </source>
</evidence>
<feature type="transmembrane region" description="Helical" evidence="16">
    <location>
        <begin position="308"/>
        <end position="328"/>
    </location>
</feature>
<keyword evidence="10" id="KW-1015">Disulfide bond</keyword>
<dbReference type="GO" id="GO:0005768">
    <property type="term" value="C:endosome"/>
    <property type="evidence" value="ECO:0007669"/>
    <property type="project" value="TreeGrafter"/>
</dbReference>
<keyword evidence="3" id="KW-0217">Developmental protein</keyword>
<keyword evidence="6 16" id="KW-1133">Transmembrane helix</keyword>
<name>A0A2G8JB59_STIJA</name>
<dbReference type="GO" id="GO:0004930">
    <property type="term" value="F:G protein-coupled receptor activity"/>
    <property type="evidence" value="ECO:0007669"/>
    <property type="project" value="UniProtKB-KW"/>
</dbReference>
<sequence>MKDICPDQVAYFNSSEVLSPSEYHQSIFLFVIEFGYLFVVMVVAASVNILVMIAILRIPMLRRNKKNILVLNLIIMDLCTTLGSMPFALADLFWTGYFICHQLLCRVHGFFALLGCFGNFSAIVLISIYRCINIVTGTKFTIQKKHLIIMIAIGWLCACLVTMPSISGLTSSPAYTLGTHHCTPSWGDSCAFYTICIAIMYLGTIPTLIICYALIQVEVTRSADRVGKYMNESCRADSPMDDSNNGRKLTVDERNRDFTETKLTIKMTSVIPTISETMQSRGGGICRRGRFKSKRTPPRRIKRTDRKVALAAMLLILTTTVCWTPYFIVHSCRLKIDPTHAQQ</sequence>
<dbReference type="EMBL" id="MRZV01002878">
    <property type="protein sequence ID" value="PIK32974.1"/>
    <property type="molecule type" value="Genomic_DNA"/>
</dbReference>
<reference evidence="18 19" key="1">
    <citation type="journal article" date="2017" name="PLoS Biol.">
        <title>The sea cucumber genome provides insights into morphological evolution and visceral regeneration.</title>
        <authorList>
            <person name="Zhang X."/>
            <person name="Sun L."/>
            <person name="Yuan J."/>
            <person name="Sun Y."/>
            <person name="Gao Y."/>
            <person name="Zhang L."/>
            <person name="Li S."/>
            <person name="Dai H."/>
            <person name="Hamel J.F."/>
            <person name="Liu C."/>
            <person name="Yu Y."/>
            <person name="Liu S."/>
            <person name="Lin W."/>
            <person name="Guo K."/>
            <person name="Jin S."/>
            <person name="Xu P."/>
            <person name="Storey K.B."/>
            <person name="Huan P."/>
            <person name="Zhang T."/>
            <person name="Zhou Y."/>
            <person name="Zhang J."/>
            <person name="Lin C."/>
            <person name="Li X."/>
            <person name="Xing L."/>
            <person name="Huo D."/>
            <person name="Sun M."/>
            <person name="Wang L."/>
            <person name="Mercier A."/>
            <person name="Li F."/>
            <person name="Yang H."/>
            <person name="Xiang J."/>
        </authorList>
    </citation>
    <scope>NUCLEOTIDE SEQUENCE [LARGE SCALE GENOMIC DNA]</scope>
    <source>
        <strain evidence="18">Shaxun</strain>
        <tissue evidence="18">Muscle</tissue>
    </source>
</reference>
<evidence type="ECO:0000256" key="6">
    <source>
        <dbReference type="ARBA" id="ARBA00022989"/>
    </source>
</evidence>
<keyword evidence="7" id="KW-0297">G-protein coupled receptor</keyword>
<dbReference type="InterPro" id="IPR017452">
    <property type="entry name" value="GPCR_Rhodpsn_7TM"/>
</dbReference>
<dbReference type="Gene3D" id="1.20.1070.10">
    <property type="entry name" value="Rhodopsin 7-helix transmembrane proteins"/>
    <property type="match status" value="1"/>
</dbReference>
<protein>
    <submittedName>
        <fullName evidence="18">Putative 5-hydroxytryptamine receptor 5B-like</fullName>
    </submittedName>
</protein>
<keyword evidence="12" id="KW-0325">Glycoprotein</keyword>
<dbReference type="PANTHER" id="PTHR22752">
    <property type="entry name" value="G PROTEIN-COUPLED RECEPTOR"/>
    <property type="match status" value="1"/>
</dbReference>
<proteinExistence type="predicted"/>
<dbReference type="PRINTS" id="PR00237">
    <property type="entry name" value="GPCRRHODOPSN"/>
</dbReference>
<keyword evidence="14" id="KW-0966">Cell projection</keyword>
<evidence type="ECO:0000256" key="14">
    <source>
        <dbReference type="ARBA" id="ARBA00023273"/>
    </source>
</evidence>
<keyword evidence="8" id="KW-0969">Cilium</keyword>
<evidence type="ECO:0000256" key="4">
    <source>
        <dbReference type="ARBA" id="ARBA00022475"/>
    </source>
</evidence>
<feature type="region of interest" description="Disordered" evidence="15">
    <location>
        <begin position="279"/>
        <end position="302"/>
    </location>
</feature>
<organism evidence="18 19">
    <name type="scientific">Stichopus japonicus</name>
    <name type="common">Sea cucumber</name>
    <dbReference type="NCBI Taxonomy" id="307972"/>
    <lineage>
        <taxon>Eukaryota</taxon>
        <taxon>Metazoa</taxon>
        <taxon>Echinodermata</taxon>
        <taxon>Eleutherozoa</taxon>
        <taxon>Echinozoa</taxon>
        <taxon>Holothuroidea</taxon>
        <taxon>Aspidochirotacea</taxon>
        <taxon>Aspidochirotida</taxon>
        <taxon>Stichopodidae</taxon>
        <taxon>Apostichopus</taxon>
    </lineage>
</organism>
<dbReference type="SUPFAM" id="SSF81321">
    <property type="entry name" value="Family A G protein-coupled receptor-like"/>
    <property type="match status" value="1"/>
</dbReference>
<feature type="non-terminal residue" evidence="18">
    <location>
        <position position="343"/>
    </location>
</feature>
<dbReference type="GO" id="GO:0060170">
    <property type="term" value="C:ciliary membrane"/>
    <property type="evidence" value="ECO:0007669"/>
    <property type="project" value="UniProtKB-SubCell"/>
</dbReference>
<evidence type="ECO:0000259" key="17">
    <source>
        <dbReference type="PROSITE" id="PS50262"/>
    </source>
</evidence>
<dbReference type="OrthoDB" id="5977853at2759"/>
<keyword evidence="19" id="KW-1185">Reference proteome</keyword>
<feature type="transmembrane region" description="Helical" evidence="16">
    <location>
        <begin position="27"/>
        <end position="56"/>
    </location>
</feature>
<evidence type="ECO:0000256" key="3">
    <source>
        <dbReference type="ARBA" id="ARBA00022473"/>
    </source>
</evidence>
<evidence type="ECO:0000313" key="18">
    <source>
        <dbReference type="EMBL" id="PIK32974.1"/>
    </source>
</evidence>
<dbReference type="Proteomes" id="UP000230750">
    <property type="component" value="Unassembled WGS sequence"/>
</dbReference>
<dbReference type="CDD" id="cd00637">
    <property type="entry name" value="7tm_classA_rhodopsin-like"/>
    <property type="match status" value="1"/>
</dbReference>
<evidence type="ECO:0000256" key="8">
    <source>
        <dbReference type="ARBA" id="ARBA00023069"/>
    </source>
</evidence>
<evidence type="ECO:0000256" key="1">
    <source>
        <dbReference type="ARBA" id="ARBA00004309"/>
    </source>
</evidence>
<dbReference type="STRING" id="307972.A0A2G8JB59"/>
<dbReference type="PANTHER" id="PTHR22752:SF10">
    <property type="entry name" value="G-PROTEIN COUPLED RECEPTOR 161"/>
    <property type="match status" value="1"/>
</dbReference>
<feature type="transmembrane region" description="Helical" evidence="16">
    <location>
        <begin position="110"/>
        <end position="135"/>
    </location>
</feature>
<dbReference type="Pfam" id="PF00001">
    <property type="entry name" value="7tm_1"/>
    <property type="match status" value="1"/>
</dbReference>
<evidence type="ECO:0000256" key="15">
    <source>
        <dbReference type="SAM" id="MobiDB-lite"/>
    </source>
</evidence>
<feature type="compositionally biased region" description="Basic residues" evidence="15">
    <location>
        <begin position="287"/>
        <end position="302"/>
    </location>
</feature>
<evidence type="ECO:0000256" key="16">
    <source>
        <dbReference type="SAM" id="Phobius"/>
    </source>
</evidence>
<comment type="caution">
    <text evidence="18">The sequence shown here is derived from an EMBL/GenBank/DDBJ whole genome shotgun (WGS) entry which is preliminary data.</text>
</comment>